<dbReference type="Proteomes" id="UP000294003">
    <property type="component" value="Unassembled WGS sequence"/>
</dbReference>
<evidence type="ECO:0000313" key="2">
    <source>
        <dbReference type="EMBL" id="RYO94611.1"/>
    </source>
</evidence>
<gene>
    <name evidence="2" type="ORF">DL762_000503</name>
</gene>
<sequence length="141" mass="14368">MTASSSRFIKSAAPGVRPRHLPVPGPQNRTDPDHHHGGANGTRPDAVEVVGFIGHETIGLESKTAAPAATEGVAIEVPHNCTGPHCTSPSHYHGGNGTRLSCTDPNHHIDANGMANCPSCRLSGLGLAAALPAAVAVVLLV</sequence>
<name>A0ABY0HKH8_9PEZI</name>
<evidence type="ECO:0000256" key="1">
    <source>
        <dbReference type="SAM" id="MobiDB-lite"/>
    </source>
</evidence>
<accession>A0ABY0HKH8</accession>
<reference evidence="2 3" key="1">
    <citation type="submission" date="2018-06" db="EMBL/GenBank/DDBJ databases">
        <title>Complete Genomes of Monosporascus.</title>
        <authorList>
            <person name="Robinson A.J."/>
            <person name="Natvig D.O."/>
        </authorList>
    </citation>
    <scope>NUCLEOTIDE SEQUENCE [LARGE SCALE GENOMIC DNA]</scope>
    <source>
        <strain evidence="2 3">CBS 609.92</strain>
    </source>
</reference>
<comment type="caution">
    <text evidence="2">The sequence shown here is derived from an EMBL/GenBank/DDBJ whole genome shotgun (WGS) entry which is preliminary data.</text>
</comment>
<organism evidence="2 3">
    <name type="scientific">Monosporascus cannonballus</name>
    <dbReference type="NCBI Taxonomy" id="155416"/>
    <lineage>
        <taxon>Eukaryota</taxon>
        <taxon>Fungi</taxon>
        <taxon>Dikarya</taxon>
        <taxon>Ascomycota</taxon>
        <taxon>Pezizomycotina</taxon>
        <taxon>Sordariomycetes</taxon>
        <taxon>Xylariomycetidae</taxon>
        <taxon>Xylariales</taxon>
        <taxon>Xylariales incertae sedis</taxon>
        <taxon>Monosporascus</taxon>
    </lineage>
</organism>
<keyword evidence="3" id="KW-1185">Reference proteome</keyword>
<feature type="region of interest" description="Disordered" evidence="1">
    <location>
        <begin position="1"/>
        <end position="44"/>
    </location>
</feature>
<evidence type="ECO:0000313" key="3">
    <source>
        <dbReference type="Proteomes" id="UP000294003"/>
    </source>
</evidence>
<dbReference type="EMBL" id="QJNS01000009">
    <property type="protein sequence ID" value="RYO94611.1"/>
    <property type="molecule type" value="Genomic_DNA"/>
</dbReference>
<proteinExistence type="predicted"/>
<protein>
    <submittedName>
        <fullName evidence="2">Uncharacterized protein</fullName>
    </submittedName>
</protein>